<keyword evidence="2" id="KW-0805">Transcription regulation</keyword>
<comment type="similarity">
    <text evidence="1">Belongs to the mTERF family.</text>
</comment>
<evidence type="ECO:0000313" key="4">
    <source>
        <dbReference type="EMBL" id="TVU28530.1"/>
    </source>
</evidence>
<dbReference type="GO" id="GO:0006353">
    <property type="term" value="P:DNA-templated transcription termination"/>
    <property type="evidence" value="ECO:0007669"/>
    <property type="project" value="UniProtKB-KW"/>
</dbReference>
<evidence type="ECO:0000256" key="2">
    <source>
        <dbReference type="ARBA" id="ARBA00022472"/>
    </source>
</evidence>
<keyword evidence="3" id="KW-0809">Transit peptide</keyword>
<dbReference type="FunFam" id="1.25.70.10:FF:000001">
    <property type="entry name" value="Mitochondrial transcription termination factor-like"/>
    <property type="match status" value="2"/>
</dbReference>
<dbReference type="PANTHER" id="PTHR13068">
    <property type="entry name" value="CGI-12 PROTEIN-RELATED"/>
    <property type="match status" value="1"/>
</dbReference>
<dbReference type="InterPro" id="IPR038538">
    <property type="entry name" value="MTERF_sf"/>
</dbReference>
<dbReference type="EMBL" id="RWGY01000011">
    <property type="protein sequence ID" value="TVU28530.1"/>
    <property type="molecule type" value="Genomic_DNA"/>
</dbReference>
<accession>A0A5J9UZP7</accession>
<organism evidence="4 5">
    <name type="scientific">Eragrostis curvula</name>
    <name type="common">weeping love grass</name>
    <dbReference type="NCBI Taxonomy" id="38414"/>
    <lineage>
        <taxon>Eukaryota</taxon>
        <taxon>Viridiplantae</taxon>
        <taxon>Streptophyta</taxon>
        <taxon>Embryophyta</taxon>
        <taxon>Tracheophyta</taxon>
        <taxon>Spermatophyta</taxon>
        <taxon>Magnoliopsida</taxon>
        <taxon>Liliopsida</taxon>
        <taxon>Poales</taxon>
        <taxon>Poaceae</taxon>
        <taxon>PACMAD clade</taxon>
        <taxon>Chloridoideae</taxon>
        <taxon>Eragrostideae</taxon>
        <taxon>Eragrostidinae</taxon>
        <taxon>Eragrostis</taxon>
    </lineage>
</organism>
<name>A0A5J9UZP7_9POAL</name>
<keyword evidence="5" id="KW-1185">Reference proteome</keyword>
<evidence type="ECO:0000256" key="1">
    <source>
        <dbReference type="ARBA" id="ARBA00007692"/>
    </source>
</evidence>
<protein>
    <submittedName>
        <fullName evidence="4">Uncharacterized protein</fullName>
    </submittedName>
</protein>
<keyword evidence="2" id="KW-0804">Transcription</keyword>
<dbReference type="SMART" id="SM00733">
    <property type="entry name" value="Mterf"/>
    <property type="match status" value="8"/>
</dbReference>
<dbReference type="Gene3D" id="1.25.70.10">
    <property type="entry name" value="Transcription termination factor 3, mitochondrial"/>
    <property type="match status" value="3"/>
</dbReference>
<dbReference type="OrthoDB" id="637806at2759"/>
<evidence type="ECO:0000313" key="5">
    <source>
        <dbReference type="Proteomes" id="UP000324897"/>
    </source>
</evidence>
<dbReference type="InterPro" id="IPR003690">
    <property type="entry name" value="MTERF"/>
</dbReference>
<sequence length="790" mass="87156">MLLHLRNHFLAGVRDASSLHHLLLLSTTAATPSRFVAADFLVTHCGLTPAQATKASKHIEHLKSPAKPEAVLAFLADIGLAKAGVATAIARDPLLLCSKVDKTLTPRIAQLRDLGLSLPQISSLISIAPRILRNPCMTHLQFYLSILGSCDKVCTVLGRNWGGRLLNQDVERVIKPNIAFLQQCGLTDCEISKLLMLAPIVALDPERAREIVECADKVRVPRDSVMFKYALHAIYLISPARIDAKLDLLKKIFGCSEAELSNAVCKLPSILALSEVNLSATVEFLKMEVGLEAEYIAKGLVKKDIDFFGVACLTEKKFTERFLDYYKEIVPGLARAYADAREAGSSAPPGILLPELHWAVMLKPNRARKAQYVKLGSVLTVEAQRRRPPHAAMLLHLRNHFLAGVRAATSLHHLLLLSTTAATASRFAAADFLVTRCGLTPAQASKASKHIEHLKTPAKPEAILAFLADIGLAKADIAAAIAREPLLLCSKVDKTLTPRITQLRDLGLSLPQISSLISIAPRILRYPYMTHLQFYLSILGSCDKVCTVLGRNWGGRLLNQDVELVLKPNIAFLQQCGLTDCEIAKLLMLAPIVALKPELAREIVECADKLRVPRHSTMFKCALHAIYLISPTRIDAKLDLLKKVIGCSEAELSSAVCKLPYILTLTEANLSPTVEFLKMEVGLEAEYIMRRPQLLCYSTRRRLVPRYYALKALKAKGLVKKGIGFYSAVSLTEKRFTERFLDSYKETVPGLAKAYAAVREAGVRTMEENSIENSCRLYCFLDVGLRRHPH</sequence>
<dbReference type="Gramene" id="TVU28530">
    <property type="protein sequence ID" value="TVU28530"/>
    <property type="gene ID" value="EJB05_20051"/>
</dbReference>
<evidence type="ECO:0000256" key="3">
    <source>
        <dbReference type="ARBA" id="ARBA00022946"/>
    </source>
</evidence>
<reference evidence="4 5" key="1">
    <citation type="journal article" date="2019" name="Sci. Rep.">
        <title>A high-quality genome of Eragrostis curvula grass provides insights into Poaceae evolution and supports new strategies to enhance forage quality.</title>
        <authorList>
            <person name="Carballo J."/>
            <person name="Santos B.A.C.M."/>
            <person name="Zappacosta D."/>
            <person name="Garbus I."/>
            <person name="Selva J.P."/>
            <person name="Gallo C.A."/>
            <person name="Diaz A."/>
            <person name="Albertini E."/>
            <person name="Caccamo M."/>
            <person name="Echenique V."/>
        </authorList>
    </citation>
    <scope>NUCLEOTIDE SEQUENCE [LARGE SCALE GENOMIC DNA]</scope>
    <source>
        <strain evidence="5">cv. Victoria</strain>
        <tissue evidence="4">Leaf</tissue>
    </source>
</reference>
<dbReference type="Pfam" id="PF02536">
    <property type="entry name" value="mTERF"/>
    <property type="match status" value="2"/>
</dbReference>
<dbReference type="Proteomes" id="UP000324897">
    <property type="component" value="Chromosome 1"/>
</dbReference>
<comment type="caution">
    <text evidence="4">The sequence shown here is derived from an EMBL/GenBank/DDBJ whole genome shotgun (WGS) entry which is preliminary data.</text>
</comment>
<feature type="non-terminal residue" evidence="4">
    <location>
        <position position="1"/>
    </location>
</feature>
<proteinExistence type="inferred from homology"/>
<dbReference type="GO" id="GO:0003676">
    <property type="term" value="F:nucleic acid binding"/>
    <property type="evidence" value="ECO:0007669"/>
    <property type="project" value="InterPro"/>
</dbReference>
<dbReference type="PANTHER" id="PTHR13068:SF39">
    <property type="entry name" value="OS02G0749900 PROTEIN"/>
    <property type="match status" value="1"/>
</dbReference>
<dbReference type="AlphaFoldDB" id="A0A5J9UZP7"/>
<gene>
    <name evidence="4" type="ORF">EJB05_20051</name>
</gene>
<keyword evidence="2" id="KW-0806">Transcription termination</keyword>